<name>A0A3P7S6I3_9FIRM</name>
<evidence type="ECO:0000313" key="2">
    <source>
        <dbReference type="Proteomes" id="UP000279029"/>
    </source>
</evidence>
<keyword evidence="2" id="KW-1185">Reference proteome</keyword>
<protein>
    <submittedName>
        <fullName evidence="1">PIN domain protein</fullName>
    </submittedName>
</protein>
<dbReference type="OrthoDB" id="3231195at2"/>
<dbReference type="AlphaFoldDB" id="A0A3P7S6I3"/>
<dbReference type="Pfam" id="PF14367">
    <property type="entry name" value="DUF4411"/>
    <property type="match status" value="1"/>
</dbReference>
<reference evidence="1 2" key="1">
    <citation type="submission" date="2018-09" db="EMBL/GenBank/DDBJ databases">
        <authorList>
            <person name="Postec A."/>
        </authorList>
    </citation>
    <scope>NUCLEOTIDE SEQUENCE [LARGE SCALE GENOMIC DNA]</scope>
    <source>
        <strain evidence="1">70B-A</strain>
    </source>
</reference>
<evidence type="ECO:0000313" key="1">
    <source>
        <dbReference type="EMBL" id="VDN47909.1"/>
    </source>
</evidence>
<dbReference type="Proteomes" id="UP000279029">
    <property type="component" value="Chromosome"/>
</dbReference>
<dbReference type="KEGG" id="cbar:PATL70BA_2026"/>
<dbReference type="RefSeq" id="WP_125137141.1">
    <property type="nucleotide sequence ID" value="NZ_LR130778.1"/>
</dbReference>
<organism evidence="1 2">
    <name type="scientific">Petrocella atlantisensis</name>
    <dbReference type="NCBI Taxonomy" id="2173034"/>
    <lineage>
        <taxon>Bacteria</taxon>
        <taxon>Bacillati</taxon>
        <taxon>Bacillota</taxon>
        <taxon>Clostridia</taxon>
        <taxon>Lachnospirales</taxon>
        <taxon>Vallitaleaceae</taxon>
        <taxon>Petrocella</taxon>
    </lineage>
</organism>
<dbReference type="EMBL" id="LR130778">
    <property type="protein sequence ID" value="VDN47909.1"/>
    <property type="molecule type" value="Genomic_DNA"/>
</dbReference>
<sequence length="173" mass="20141">MINQQRRYLIDSNSIITPYKTFYPFDLAEKFWIGLAEKIRSGEIILLDLVSEEIRKGDDNLTTWINDFDSSLMLSRNNQNIISTYSQVMSYIQKSDLYNEKALRHWSDANVADPWLIATGKVYEHIIVTFENPNGNLSSYQPTKNPKIPDVSAVFNVECCNLYNMMRDLRMIL</sequence>
<dbReference type="InterPro" id="IPR016541">
    <property type="entry name" value="UCP008505"/>
</dbReference>
<accession>A0A3P7S6I3</accession>
<proteinExistence type="predicted"/>
<gene>
    <name evidence="1" type="ORF">PATL70BA_2026</name>
</gene>